<dbReference type="InterPro" id="IPR018229">
    <property type="entry name" value="Rhodopsin_retinal_BS"/>
</dbReference>
<evidence type="ECO:0000256" key="8">
    <source>
        <dbReference type="ARBA" id="ARBA00022991"/>
    </source>
</evidence>
<keyword evidence="6" id="KW-0681">Retinal protein</keyword>
<feature type="transmembrane region" description="Helical" evidence="12">
    <location>
        <begin position="197"/>
        <end position="215"/>
    </location>
</feature>
<dbReference type="SUPFAM" id="SSF81321">
    <property type="entry name" value="Family A G protein-coupled receptor-like"/>
    <property type="match status" value="1"/>
</dbReference>
<evidence type="ECO:0000313" key="14">
    <source>
        <dbReference type="Proteomes" id="UP000799302"/>
    </source>
</evidence>
<organism evidence="13 14">
    <name type="scientific">Microthyrium microscopicum</name>
    <dbReference type="NCBI Taxonomy" id="703497"/>
    <lineage>
        <taxon>Eukaryota</taxon>
        <taxon>Fungi</taxon>
        <taxon>Dikarya</taxon>
        <taxon>Ascomycota</taxon>
        <taxon>Pezizomycotina</taxon>
        <taxon>Dothideomycetes</taxon>
        <taxon>Dothideomycetes incertae sedis</taxon>
        <taxon>Microthyriales</taxon>
        <taxon>Microthyriaceae</taxon>
        <taxon>Microthyrium</taxon>
    </lineage>
</organism>
<dbReference type="CDD" id="cd15239">
    <property type="entry name" value="7tm_YRO2_fungal-like"/>
    <property type="match status" value="1"/>
</dbReference>
<dbReference type="Gene3D" id="1.20.1070.10">
    <property type="entry name" value="Rhodopsin 7-helix transmembrane proteins"/>
    <property type="match status" value="1"/>
</dbReference>
<evidence type="ECO:0000256" key="1">
    <source>
        <dbReference type="ARBA" id="ARBA00004141"/>
    </source>
</evidence>
<evidence type="ECO:0000256" key="3">
    <source>
        <dbReference type="ARBA" id="ARBA00022543"/>
    </source>
</evidence>
<comment type="similarity">
    <text evidence="2">Belongs to the archaeal/bacterial/fungal opsin family.</text>
</comment>
<dbReference type="InterPro" id="IPR001425">
    <property type="entry name" value="Arc/bac/fun_rhodopsins"/>
</dbReference>
<dbReference type="GO" id="GO:0005216">
    <property type="term" value="F:monoatomic ion channel activity"/>
    <property type="evidence" value="ECO:0007669"/>
    <property type="project" value="InterPro"/>
</dbReference>
<dbReference type="GO" id="GO:0007602">
    <property type="term" value="P:phototransduction"/>
    <property type="evidence" value="ECO:0007669"/>
    <property type="project" value="UniProtKB-KW"/>
</dbReference>
<dbReference type="SMART" id="SM01021">
    <property type="entry name" value="Bac_rhodopsin"/>
    <property type="match status" value="1"/>
</dbReference>
<dbReference type="GO" id="GO:0009881">
    <property type="term" value="F:photoreceptor activity"/>
    <property type="evidence" value="ECO:0007669"/>
    <property type="project" value="UniProtKB-KW"/>
</dbReference>
<gene>
    <name evidence="13" type="ORF">BT63DRAFT_400023</name>
</gene>
<evidence type="ECO:0000256" key="4">
    <source>
        <dbReference type="ARBA" id="ARBA00022606"/>
    </source>
</evidence>
<dbReference type="PRINTS" id="PR00251">
    <property type="entry name" value="BACTRLOPSIN"/>
</dbReference>
<evidence type="ECO:0000256" key="5">
    <source>
        <dbReference type="ARBA" id="ARBA00022692"/>
    </source>
</evidence>
<dbReference type="Proteomes" id="UP000799302">
    <property type="component" value="Unassembled WGS sequence"/>
</dbReference>
<dbReference type="GO" id="GO:0005783">
    <property type="term" value="C:endoplasmic reticulum"/>
    <property type="evidence" value="ECO:0007669"/>
    <property type="project" value="TreeGrafter"/>
</dbReference>
<feature type="region of interest" description="Disordered" evidence="11">
    <location>
        <begin position="285"/>
        <end position="312"/>
    </location>
</feature>
<evidence type="ECO:0000256" key="10">
    <source>
        <dbReference type="ARBA" id="ARBA00023170"/>
    </source>
</evidence>
<evidence type="ECO:0000256" key="2">
    <source>
        <dbReference type="ARBA" id="ARBA00008130"/>
    </source>
</evidence>
<dbReference type="EMBL" id="MU004234">
    <property type="protein sequence ID" value="KAF2669845.1"/>
    <property type="molecule type" value="Genomic_DNA"/>
</dbReference>
<keyword evidence="10 13" id="KW-0675">Receptor</keyword>
<evidence type="ECO:0000256" key="11">
    <source>
        <dbReference type="SAM" id="MobiDB-lite"/>
    </source>
</evidence>
<keyword evidence="7 12" id="KW-1133">Transmembrane helix</keyword>
<evidence type="ECO:0000256" key="9">
    <source>
        <dbReference type="ARBA" id="ARBA00023136"/>
    </source>
</evidence>
<proteinExistence type="inferred from homology"/>
<dbReference type="Pfam" id="PF01036">
    <property type="entry name" value="Bac_rhodopsin"/>
    <property type="match status" value="1"/>
</dbReference>
<dbReference type="InterPro" id="IPR043476">
    <property type="entry name" value="Yro2-like_7TM"/>
</dbReference>
<evidence type="ECO:0000256" key="12">
    <source>
        <dbReference type="SAM" id="Phobius"/>
    </source>
</evidence>
<evidence type="ECO:0000256" key="6">
    <source>
        <dbReference type="ARBA" id="ARBA00022925"/>
    </source>
</evidence>
<dbReference type="FunFam" id="1.20.1070.10:FF:000160">
    <property type="entry name" value="Related to Opsin-1"/>
    <property type="match status" value="1"/>
</dbReference>
<keyword evidence="8" id="KW-0157">Chromophore</keyword>
<name>A0A6A6UC61_9PEZI</name>
<dbReference type="PROSITE" id="PS00327">
    <property type="entry name" value="BACTERIAL_OPSIN_RET"/>
    <property type="match status" value="1"/>
</dbReference>
<protein>
    <submittedName>
        <fullName evidence="13">Family A G protein-coupled receptor-like protein</fullName>
    </submittedName>
</protein>
<feature type="transmembrane region" description="Helical" evidence="12">
    <location>
        <begin position="67"/>
        <end position="90"/>
    </location>
</feature>
<feature type="transmembrane region" description="Helical" evidence="12">
    <location>
        <begin position="35"/>
        <end position="55"/>
    </location>
</feature>
<dbReference type="PANTHER" id="PTHR28286">
    <property type="match status" value="1"/>
</dbReference>
<dbReference type="GO" id="GO:0005886">
    <property type="term" value="C:plasma membrane"/>
    <property type="evidence" value="ECO:0007669"/>
    <property type="project" value="TreeGrafter"/>
</dbReference>
<dbReference type="PROSITE" id="PS00950">
    <property type="entry name" value="BACTERIAL_OPSIN_1"/>
    <property type="match status" value="1"/>
</dbReference>
<evidence type="ECO:0000313" key="13">
    <source>
        <dbReference type="EMBL" id="KAF2669845.1"/>
    </source>
</evidence>
<feature type="transmembrane region" description="Helical" evidence="12">
    <location>
        <begin position="165"/>
        <end position="185"/>
    </location>
</feature>
<reference evidence="13" key="1">
    <citation type="journal article" date="2020" name="Stud. Mycol.">
        <title>101 Dothideomycetes genomes: a test case for predicting lifestyles and emergence of pathogens.</title>
        <authorList>
            <person name="Haridas S."/>
            <person name="Albert R."/>
            <person name="Binder M."/>
            <person name="Bloem J."/>
            <person name="Labutti K."/>
            <person name="Salamov A."/>
            <person name="Andreopoulos B."/>
            <person name="Baker S."/>
            <person name="Barry K."/>
            <person name="Bills G."/>
            <person name="Bluhm B."/>
            <person name="Cannon C."/>
            <person name="Castanera R."/>
            <person name="Culley D."/>
            <person name="Daum C."/>
            <person name="Ezra D."/>
            <person name="Gonzalez J."/>
            <person name="Henrissat B."/>
            <person name="Kuo A."/>
            <person name="Liang C."/>
            <person name="Lipzen A."/>
            <person name="Lutzoni F."/>
            <person name="Magnuson J."/>
            <person name="Mondo S."/>
            <person name="Nolan M."/>
            <person name="Ohm R."/>
            <person name="Pangilinan J."/>
            <person name="Park H.-J."/>
            <person name="Ramirez L."/>
            <person name="Alfaro M."/>
            <person name="Sun H."/>
            <person name="Tritt A."/>
            <person name="Yoshinaga Y."/>
            <person name="Zwiers L.-H."/>
            <person name="Turgeon B."/>
            <person name="Goodwin S."/>
            <person name="Spatafora J."/>
            <person name="Crous P."/>
            <person name="Grigoriev I."/>
        </authorList>
    </citation>
    <scope>NUCLEOTIDE SEQUENCE</scope>
    <source>
        <strain evidence="13">CBS 115976</strain>
    </source>
</reference>
<dbReference type="AlphaFoldDB" id="A0A6A6UC61"/>
<keyword evidence="9 12" id="KW-0472">Membrane</keyword>
<keyword evidence="14" id="KW-1185">Reference proteome</keyword>
<keyword evidence="5 12" id="KW-0812">Transmembrane</keyword>
<dbReference type="OrthoDB" id="536545at2759"/>
<keyword evidence="4" id="KW-0716">Sensory transduction</keyword>
<evidence type="ECO:0000256" key="7">
    <source>
        <dbReference type="ARBA" id="ARBA00022989"/>
    </source>
</evidence>
<feature type="transmembrane region" description="Helical" evidence="12">
    <location>
        <begin position="235"/>
        <end position="255"/>
    </location>
</feature>
<dbReference type="PANTHER" id="PTHR28286:SF1">
    <property type="entry name" value="30 KDA HEAT SHOCK PROTEIN-RELATED"/>
    <property type="match status" value="1"/>
</dbReference>
<accession>A0A6A6UC61</accession>
<sequence>MNVFEKRRNNAVYLNPPTLNGVTADIHITERGSDWLWAAFSMFALTTILILVAAYRKPARDRAFHYITAAITLVATIAYYSMASDLGFAITQVEFVRGSSLVSGRLRQIWYVRYIDWVITTPLLLLDILLTAGLPWPRILFVMLVDEVMIITGLVGSLTPSRYKWGYFTFGCAAMLYIFFTLIGPARRNAKLLGDDVYRAFLLTGVWTLGLWTLYPIAWGVSDGGNVISPDSEMVFYGVLDVLAKIGFSGILLWAHRNIDPARLGAAIRTHSAAEEALVGNGKNGHGIAGHHNGHGTAAGTAGHGTEGAVHA</sequence>
<feature type="transmembrane region" description="Helical" evidence="12">
    <location>
        <begin position="110"/>
        <end position="132"/>
    </location>
</feature>
<comment type="subcellular location">
    <subcellularLocation>
        <location evidence="1">Membrane</location>
        <topology evidence="1">Multi-pass membrane protein</topology>
    </subcellularLocation>
</comment>
<keyword evidence="3" id="KW-0600">Photoreceptor protein</keyword>